<evidence type="ECO:0000313" key="3">
    <source>
        <dbReference type="Proteomes" id="UP000008207"/>
    </source>
</evidence>
<feature type="region of interest" description="Disordered" evidence="1">
    <location>
        <begin position="1"/>
        <end position="22"/>
    </location>
</feature>
<dbReference type="Proteomes" id="UP000008207">
    <property type="component" value="Plasmid pMNOD02"/>
</dbReference>
<keyword evidence="2" id="KW-0614">Plasmid</keyword>
<name>B8IX99_METNO</name>
<dbReference type="KEGG" id="mno:Mnod_8161"/>
<organism evidence="2 3">
    <name type="scientific">Methylobacterium nodulans (strain LMG 21967 / CNCM I-2342 / ORS 2060)</name>
    <dbReference type="NCBI Taxonomy" id="460265"/>
    <lineage>
        <taxon>Bacteria</taxon>
        <taxon>Pseudomonadati</taxon>
        <taxon>Pseudomonadota</taxon>
        <taxon>Alphaproteobacteria</taxon>
        <taxon>Hyphomicrobiales</taxon>
        <taxon>Methylobacteriaceae</taxon>
        <taxon>Methylobacterium</taxon>
    </lineage>
</organism>
<proteinExistence type="predicted"/>
<dbReference type="EMBL" id="CP001351">
    <property type="protein sequence ID" value="ACL63140.1"/>
    <property type="molecule type" value="Genomic_DNA"/>
</dbReference>
<reference evidence="3" key="1">
    <citation type="submission" date="2009-01" db="EMBL/GenBank/DDBJ databases">
        <title>Complete sequence of plasmid 2 of Methylobacterium nodulans ORS 2060.</title>
        <authorList>
            <consortium name="US DOE Joint Genome Institute"/>
            <person name="Lucas S."/>
            <person name="Copeland A."/>
            <person name="Lapidus A."/>
            <person name="Glavina del Rio T."/>
            <person name="Dalin E."/>
            <person name="Tice H."/>
            <person name="Bruce D."/>
            <person name="Goodwin L."/>
            <person name="Pitluck S."/>
            <person name="Sims D."/>
            <person name="Brettin T."/>
            <person name="Detter J.C."/>
            <person name="Han C."/>
            <person name="Larimer F."/>
            <person name="Land M."/>
            <person name="Hauser L."/>
            <person name="Kyrpides N."/>
            <person name="Ivanova N."/>
            <person name="Marx C.J."/>
            <person name="Richardson P."/>
        </authorList>
    </citation>
    <scope>NUCLEOTIDE SEQUENCE [LARGE SCALE GENOMIC DNA]</scope>
    <source>
        <strain evidence="3">LMG 21967 / CNCM I-2342 / ORS 2060</strain>
        <plasmid evidence="3">Plasmid pMNOD02</plasmid>
    </source>
</reference>
<evidence type="ECO:0000313" key="2">
    <source>
        <dbReference type="EMBL" id="ACL63140.1"/>
    </source>
</evidence>
<accession>B8IX99</accession>
<protein>
    <submittedName>
        <fullName evidence="2">Uncharacterized protein</fullName>
    </submittedName>
</protein>
<evidence type="ECO:0000256" key="1">
    <source>
        <dbReference type="SAM" id="MobiDB-lite"/>
    </source>
</evidence>
<dbReference type="AlphaFoldDB" id="B8IX99"/>
<keyword evidence="3" id="KW-1185">Reference proteome</keyword>
<dbReference type="HOGENOM" id="CLU_3154761_0_0_5"/>
<geneLocation type="plasmid" evidence="2 3">
    <name>pMNOD02</name>
</geneLocation>
<gene>
    <name evidence="2" type="ordered locus">Mnod_8161</name>
</gene>
<sequence length="48" mass="4942">MRDPSDSVRAGTTAASEAVDSGAEPAWELEVSAVVLGLRAEASVEVVR</sequence>